<name>A0ABX0VED2_9HYPH</name>
<keyword evidence="10" id="KW-1185">Reference proteome</keyword>
<dbReference type="SUPFAM" id="SSF49313">
    <property type="entry name" value="Cadherin-like"/>
    <property type="match status" value="2"/>
</dbReference>
<sequence length="1187" mass="124497">MTTLSSTFLAGGTLELSKVNIAENPHAGDVIGTLSYDVGTYTFELDGGSEVFDIDPETNNLFVKNPGAFDYENPGDLVAKIIVRDAGGEIVAREQFTIALDDVNDSAPTDIKFTGGTVVENADIGTVVASLKAVDADTAAVNNFTFKLVDDAGEEISNEFFNVVQNEDGTCVVILKAALDYEFATSHTLKIQVSDGENTPFTKDITITVDNDPSDDPVDAAALLAAFNDAADATAILTAIDTYETSLLDGVNAAHFHELPDNAGRQQAIALGVKEIANLFGSYTSVADLKLALNHQIEVEYAKYQFINAIDAATTAEEMAAAISAHVAVVNADRQALITEWSAVIGNDAVAARVAELQADSYTTVLKGLAGHLGDAAYVADVAAKLLAARAEQPGEKFFGVVKIVTAMDAAVEAVDTAALLSAFNGAADATAILTAIDAYEASLLDGVNAEHFHELPDNAGRQQAIALGVKELKTLFGDYTTVADLKVALNHQIEVEYAKYQFINAIDAATTAEEMAAAISAHVAVVNADRQTLITQWSAVTGNDAVAARVAELLADSYTTVLKNIAGRLGDAGFVADLAAKLLAARVEQPGEKFFGVVKIVTAMDAAAEAVDTAALLAEFNGAADATAILAAIDAHEASLLDGVNAEHFRELPDNAGRQQAIALGVKEIKTLFGNYTTVADLKAALNHQIEVEYAKYQFINAIDAATTAEEMAAAISAHVAVVNEDRQALITEWSAVTGNAAVAARVAELQADSYTTVLKSIAGHLGDAAYVADLAAKLLAARDALPDGKFFGVVKIIDALAVADNEAPVVNVPTVAHSVLDNATIAPFADVVISDNDSAKVTVKITLSNKANGVLTNLGGGEYDPATGVYTITDTAAAVTEAVKGLKFDPNDRPNGVVGASELTEFTIAVTDEQGASAVEKVVTVDATVANRAPTELKLSDLSVAEMARNGLTVGTLSATDPNEGDNATLEFKLIDTAGGRFKLDGTKIVVDDGLKLDYEQAKSHKITVRVKDGSGGFLDRDFTITVKDVAERGVVGSKDHDYLVGGSGKDSFDGSAGNDTLNGGLGNDTLKGGAGKDAFVFNTKLGKTNVDKIVGFNVKDDTIFLDNAIFKKLGTKGTFAKPAKLDKKFFTIGTEAKDKNDYIVYDKKTGKLFYDADGNGAAKAVHFATLDKNLKMTYADFMVI</sequence>
<keyword evidence="2" id="KW-0812">Transmembrane</keyword>
<feature type="domain" description="Cadherin" evidence="8">
    <location>
        <begin position="938"/>
        <end position="1055"/>
    </location>
</feature>
<reference evidence="9 10" key="1">
    <citation type="submission" date="2020-03" db="EMBL/GenBank/DDBJ databases">
        <title>The genome sequence of Microvirga sp. c23x22.</title>
        <authorList>
            <person name="Zhang X."/>
        </authorList>
    </citation>
    <scope>NUCLEOTIDE SEQUENCE [LARGE SCALE GENOMIC DNA]</scope>
    <source>
        <strain evidence="10">c23x22</strain>
    </source>
</reference>
<dbReference type="Gene3D" id="2.60.40.60">
    <property type="entry name" value="Cadherins"/>
    <property type="match status" value="2"/>
</dbReference>
<comment type="subcellular location">
    <subcellularLocation>
        <location evidence="1">Membrane</location>
        <topology evidence="1">Single-pass membrane protein</topology>
    </subcellularLocation>
</comment>
<feature type="domain" description="Cadherin" evidence="8">
    <location>
        <begin position="117"/>
        <end position="219"/>
    </location>
</feature>
<dbReference type="PANTHER" id="PTHR24027">
    <property type="entry name" value="CADHERIN-23"/>
    <property type="match status" value="1"/>
</dbReference>
<dbReference type="RefSeq" id="WP_167674113.1">
    <property type="nucleotide sequence ID" value="NZ_JAATJS010000007.1"/>
</dbReference>
<evidence type="ECO:0000256" key="7">
    <source>
        <dbReference type="ARBA" id="ARBA00023136"/>
    </source>
</evidence>
<dbReference type="Pfam" id="PF00028">
    <property type="entry name" value="Cadherin"/>
    <property type="match status" value="2"/>
</dbReference>
<dbReference type="CDD" id="cd11304">
    <property type="entry name" value="Cadherin_repeat"/>
    <property type="match status" value="3"/>
</dbReference>
<comment type="caution">
    <text evidence="9">The sequence shown here is derived from an EMBL/GenBank/DDBJ whole genome shotgun (WGS) entry which is preliminary data.</text>
</comment>
<keyword evidence="3" id="KW-0732">Signal</keyword>
<dbReference type="Proteomes" id="UP000707352">
    <property type="component" value="Unassembled WGS sequence"/>
</dbReference>
<dbReference type="InterPro" id="IPR011049">
    <property type="entry name" value="Serralysin-like_metalloprot_C"/>
</dbReference>
<evidence type="ECO:0000256" key="1">
    <source>
        <dbReference type="ARBA" id="ARBA00004167"/>
    </source>
</evidence>
<evidence type="ECO:0000256" key="2">
    <source>
        <dbReference type="ARBA" id="ARBA00022692"/>
    </source>
</evidence>
<evidence type="ECO:0000256" key="3">
    <source>
        <dbReference type="ARBA" id="ARBA00022729"/>
    </source>
</evidence>
<dbReference type="PRINTS" id="PR00313">
    <property type="entry name" value="CABNDNGRPT"/>
</dbReference>
<dbReference type="PROSITE" id="PS50268">
    <property type="entry name" value="CADHERIN_2"/>
    <property type="match status" value="3"/>
</dbReference>
<keyword evidence="7" id="KW-0472">Membrane</keyword>
<dbReference type="InterPro" id="IPR015919">
    <property type="entry name" value="Cadherin-like_sf"/>
</dbReference>
<dbReference type="InterPro" id="IPR002126">
    <property type="entry name" value="Cadherin-like_dom"/>
</dbReference>
<dbReference type="Pfam" id="PF00353">
    <property type="entry name" value="HemolysinCabind"/>
    <property type="match status" value="1"/>
</dbReference>
<dbReference type="SMART" id="SM00112">
    <property type="entry name" value="CA"/>
    <property type="match status" value="3"/>
</dbReference>
<evidence type="ECO:0000256" key="4">
    <source>
        <dbReference type="ARBA" id="ARBA00022737"/>
    </source>
</evidence>
<evidence type="ECO:0000259" key="8">
    <source>
        <dbReference type="PROSITE" id="PS50268"/>
    </source>
</evidence>
<keyword evidence="4" id="KW-0677">Repeat</keyword>
<protein>
    <recommendedName>
        <fullName evidence="8">Cadherin domain-containing protein</fullName>
    </recommendedName>
</protein>
<gene>
    <name evidence="9" type="ORF">HB375_16480</name>
</gene>
<dbReference type="Gene3D" id="2.150.10.10">
    <property type="entry name" value="Serralysin-like metalloprotease, C-terminal"/>
    <property type="match status" value="1"/>
</dbReference>
<dbReference type="PROSITE" id="PS00330">
    <property type="entry name" value="HEMOLYSIN_CALCIUM"/>
    <property type="match status" value="1"/>
</dbReference>
<keyword evidence="6" id="KW-1133">Transmembrane helix</keyword>
<evidence type="ECO:0000313" key="10">
    <source>
        <dbReference type="Proteomes" id="UP000707352"/>
    </source>
</evidence>
<organism evidence="9 10">
    <name type="scientific">Microvirga terricola</name>
    <dbReference type="NCBI Taxonomy" id="2719797"/>
    <lineage>
        <taxon>Bacteria</taxon>
        <taxon>Pseudomonadati</taxon>
        <taxon>Pseudomonadota</taxon>
        <taxon>Alphaproteobacteria</taxon>
        <taxon>Hyphomicrobiales</taxon>
        <taxon>Methylobacteriaceae</taxon>
        <taxon>Microvirga</taxon>
    </lineage>
</organism>
<dbReference type="InterPro" id="IPR001343">
    <property type="entry name" value="Hemolysn_Ca-bd"/>
</dbReference>
<feature type="domain" description="Cadherin" evidence="8">
    <location>
        <begin position="13"/>
        <end position="110"/>
    </location>
</feature>
<dbReference type="SUPFAM" id="SSF51120">
    <property type="entry name" value="beta-Roll"/>
    <property type="match status" value="1"/>
</dbReference>
<evidence type="ECO:0000313" key="9">
    <source>
        <dbReference type="EMBL" id="NIX78194.1"/>
    </source>
</evidence>
<evidence type="ECO:0000256" key="5">
    <source>
        <dbReference type="ARBA" id="ARBA00022837"/>
    </source>
</evidence>
<keyword evidence="5" id="KW-0106">Calcium</keyword>
<dbReference type="PANTHER" id="PTHR24027:SF422">
    <property type="entry name" value="CADHERIN DOMAIN-CONTAINING PROTEIN"/>
    <property type="match status" value="1"/>
</dbReference>
<dbReference type="InterPro" id="IPR018511">
    <property type="entry name" value="Hemolysin-typ_Ca-bd_CS"/>
</dbReference>
<proteinExistence type="predicted"/>
<dbReference type="InterPro" id="IPR039808">
    <property type="entry name" value="Cadherin"/>
</dbReference>
<dbReference type="EMBL" id="JAATJS010000007">
    <property type="protein sequence ID" value="NIX78194.1"/>
    <property type="molecule type" value="Genomic_DNA"/>
</dbReference>
<evidence type="ECO:0000256" key="6">
    <source>
        <dbReference type="ARBA" id="ARBA00022989"/>
    </source>
</evidence>
<accession>A0ABX0VED2</accession>